<dbReference type="AlphaFoldDB" id="U6MB31"/>
<dbReference type="PANTHER" id="PTHR43948:SF10">
    <property type="entry name" value="MRJ, ISOFORM E"/>
    <property type="match status" value="1"/>
</dbReference>
<dbReference type="EMBL" id="HG719906">
    <property type="protein sequence ID" value="CDJ58875.1"/>
    <property type="molecule type" value="Genomic_DNA"/>
</dbReference>
<reference evidence="2" key="1">
    <citation type="submission" date="2013-10" db="EMBL/GenBank/DDBJ databases">
        <title>Genomic analysis of the causative agents of coccidiosis in chickens.</title>
        <authorList>
            <person name="Reid A.J."/>
            <person name="Blake D."/>
            <person name="Billington K."/>
            <person name="Browne H."/>
            <person name="Dunn M."/>
            <person name="Hung S."/>
            <person name="Kawahara F."/>
            <person name="Miranda-Saavedra D."/>
            <person name="Mourier T."/>
            <person name="Nagra H."/>
            <person name="Otto T.D."/>
            <person name="Rawlings N."/>
            <person name="Sanchez A."/>
            <person name="Sanders M."/>
            <person name="Subramaniam C."/>
            <person name="Tay Y."/>
            <person name="Dear P."/>
            <person name="Doerig C."/>
            <person name="Gruber A."/>
            <person name="Parkinson J."/>
            <person name="Shirley M."/>
            <person name="Wan K.L."/>
            <person name="Berriman M."/>
            <person name="Tomley F."/>
            <person name="Pain A."/>
        </authorList>
    </citation>
    <scope>NUCLEOTIDE SEQUENCE [LARGE SCALE GENOMIC DNA]</scope>
    <source>
        <strain evidence="2">Weybridge</strain>
    </source>
</reference>
<keyword evidence="3" id="KW-1185">Reference proteome</keyword>
<dbReference type="InterPro" id="IPR036869">
    <property type="entry name" value="J_dom_sf"/>
</dbReference>
<gene>
    <name evidence="2" type="ORF">EMWEY_00018520</name>
</gene>
<dbReference type="PANTHER" id="PTHR43948">
    <property type="entry name" value="DNAJ HOMOLOG SUBFAMILY B"/>
    <property type="match status" value="1"/>
</dbReference>
<reference evidence="2" key="2">
    <citation type="submission" date="2013-10" db="EMBL/GenBank/DDBJ databases">
        <authorList>
            <person name="Aslett M."/>
        </authorList>
    </citation>
    <scope>NUCLEOTIDE SEQUENCE [LARGE SCALE GENOMIC DNA]</scope>
    <source>
        <strain evidence="2">Weybridge</strain>
    </source>
</reference>
<dbReference type="GeneID" id="25335838"/>
<feature type="region of interest" description="Disordered" evidence="1">
    <location>
        <begin position="1"/>
        <end position="35"/>
    </location>
</feature>
<dbReference type="RefSeq" id="XP_013335523.1">
    <property type="nucleotide sequence ID" value="XM_013480069.1"/>
</dbReference>
<sequence>MENPNNREEAGRRFRDASEAYQTLSDPNKRSQYDSSLHYNYSFNNQQQTTGKGGGGRTTQTNYAHPFQSTNGGFHFTHVSAEEAENLFRRAFGGISLEQILQQALNQQNAAHWVRGMPFQRNDIFEHTMGSRSSTSFLDDHEIYELLRGFSGSRQEVGTQVSYFTRGGRVIERKTTTRRFPGGGIQTETTERDVGPDTGSGVPRGTRSASRARHAADTSNERMRMQADNARSTNPYRTELATPMQQVALVAREYAKMAWELIKISALRAFARAVVRFVTHLLTRRR</sequence>
<dbReference type="GO" id="GO:0051082">
    <property type="term" value="F:unfolded protein binding"/>
    <property type="evidence" value="ECO:0007669"/>
    <property type="project" value="TreeGrafter"/>
</dbReference>
<dbReference type="PROSITE" id="PS00636">
    <property type="entry name" value="DNAJ_1"/>
    <property type="match status" value="1"/>
</dbReference>
<evidence type="ECO:0000313" key="2">
    <source>
        <dbReference type="EMBL" id="CDJ58875.1"/>
    </source>
</evidence>
<evidence type="ECO:0000256" key="1">
    <source>
        <dbReference type="SAM" id="MobiDB-lite"/>
    </source>
</evidence>
<accession>U6MB31</accession>
<dbReference type="GO" id="GO:0051087">
    <property type="term" value="F:protein-folding chaperone binding"/>
    <property type="evidence" value="ECO:0007669"/>
    <property type="project" value="TreeGrafter"/>
</dbReference>
<feature type="compositionally biased region" description="Basic and acidic residues" evidence="1">
    <location>
        <begin position="1"/>
        <end position="18"/>
    </location>
</feature>
<dbReference type="VEuPathDB" id="ToxoDB:EMWEY_00018520"/>
<evidence type="ECO:0000313" key="3">
    <source>
        <dbReference type="Proteomes" id="UP000030763"/>
    </source>
</evidence>
<feature type="region of interest" description="Disordered" evidence="1">
    <location>
        <begin position="179"/>
        <end position="232"/>
    </location>
</feature>
<name>U6MB31_EIMMA</name>
<dbReference type="OrthoDB" id="10250354at2759"/>
<dbReference type="SUPFAM" id="SSF46565">
    <property type="entry name" value="Chaperone J-domain"/>
    <property type="match status" value="1"/>
</dbReference>
<dbReference type="Proteomes" id="UP000030763">
    <property type="component" value="Unassembled WGS sequence"/>
</dbReference>
<dbReference type="GO" id="GO:0044183">
    <property type="term" value="F:protein folding chaperone"/>
    <property type="evidence" value="ECO:0007669"/>
    <property type="project" value="TreeGrafter"/>
</dbReference>
<dbReference type="GO" id="GO:0005634">
    <property type="term" value="C:nucleus"/>
    <property type="evidence" value="ECO:0007669"/>
    <property type="project" value="TreeGrafter"/>
</dbReference>
<organism evidence="2 3">
    <name type="scientific">Eimeria maxima</name>
    <name type="common">Coccidian parasite</name>
    <dbReference type="NCBI Taxonomy" id="5804"/>
    <lineage>
        <taxon>Eukaryota</taxon>
        <taxon>Sar</taxon>
        <taxon>Alveolata</taxon>
        <taxon>Apicomplexa</taxon>
        <taxon>Conoidasida</taxon>
        <taxon>Coccidia</taxon>
        <taxon>Eucoccidiorida</taxon>
        <taxon>Eimeriorina</taxon>
        <taxon>Eimeriidae</taxon>
        <taxon>Eimeria</taxon>
    </lineage>
</organism>
<feature type="region of interest" description="Disordered" evidence="1">
    <location>
        <begin position="44"/>
        <end position="63"/>
    </location>
</feature>
<dbReference type="Gene3D" id="1.10.287.110">
    <property type="entry name" value="DnaJ domain"/>
    <property type="match status" value="1"/>
</dbReference>
<dbReference type="GO" id="GO:0005737">
    <property type="term" value="C:cytoplasm"/>
    <property type="evidence" value="ECO:0007669"/>
    <property type="project" value="TreeGrafter"/>
</dbReference>
<proteinExistence type="predicted"/>
<dbReference type="InterPro" id="IPR018253">
    <property type="entry name" value="DnaJ_domain_CS"/>
</dbReference>
<feature type="compositionally biased region" description="Basic and acidic residues" evidence="1">
    <location>
        <begin position="214"/>
        <end position="225"/>
    </location>
</feature>
<protein>
    <submittedName>
        <fullName evidence="2">DnaJ domain-containing protein, putative</fullName>
    </submittedName>
</protein>